<evidence type="ECO:0000313" key="2">
    <source>
        <dbReference type="Proteomes" id="UP000813444"/>
    </source>
</evidence>
<evidence type="ECO:0000313" key="1">
    <source>
        <dbReference type="EMBL" id="KAH7311772.1"/>
    </source>
</evidence>
<comment type="caution">
    <text evidence="1">The sequence shown here is derived from an EMBL/GenBank/DDBJ whole genome shotgun (WGS) entry which is preliminary data.</text>
</comment>
<gene>
    <name evidence="1" type="ORF">B0I35DRAFT_72690</name>
</gene>
<protein>
    <submittedName>
        <fullName evidence="1">Uncharacterized protein</fullName>
    </submittedName>
</protein>
<dbReference type="AlphaFoldDB" id="A0A8K0WQ01"/>
<dbReference type="EMBL" id="JAGPNK010000011">
    <property type="protein sequence ID" value="KAH7311772.1"/>
    <property type="molecule type" value="Genomic_DNA"/>
</dbReference>
<proteinExistence type="predicted"/>
<keyword evidence="2" id="KW-1185">Reference proteome</keyword>
<accession>A0A8K0WQ01</accession>
<dbReference type="Proteomes" id="UP000813444">
    <property type="component" value="Unassembled WGS sequence"/>
</dbReference>
<sequence length="209" mass="22683">MAPNNSPSTGHTARSVTRGIPIFGEILTAASKVTSTPPYHYITPTSFLLDRAKYLPNRAALCLSAVPQTVTSLCRENWQGQDARTYEDPPHEIELLPLQGVYQCTATTVAGVMNMIEKTLVRQVLVLRKGIGKPSANSAMATPEIGKKAGTLEMASGEAYGAQNDADDDEGGDGGAGNTKQRFRCKHLVPYGPNYDNYDTIWQLLGFYE</sequence>
<reference evidence="1" key="1">
    <citation type="journal article" date="2021" name="Nat. Commun.">
        <title>Genetic determinants of endophytism in the Arabidopsis root mycobiome.</title>
        <authorList>
            <person name="Mesny F."/>
            <person name="Miyauchi S."/>
            <person name="Thiergart T."/>
            <person name="Pickel B."/>
            <person name="Atanasova L."/>
            <person name="Karlsson M."/>
            <person name="Huettel B."/>
            <person name="Barry K.W."/>
            <person name="Haridas S."/>
            <person name="Chen C."/>
            <person name="Bauer D."/>
            <person name="Andreopoulos W."/>
            <person name="Pangilinan J."/>
            <person name="LaButti K."/>
            <person name="Riley R."/>
            <person name="Lipzen A."/>
            <person name="Clum A."/>
            <person name="Drula E."/>
            <person name="Henrissat B."/>
            <person name="Kohler A."/>
            <person name="Grigoriev I.V."/>
            <person name="Martin F.M."/>
            <person name="Hacquard S."/>
        </authorList>
    </citation>
    <scope>NUCLEOTIDE SEQUENCE</scope>
    <source>
        <strain evidence="1">MPI-CAGE-CH-0235</strain>
    </source>
</reference>
<name>A0A8K0WQ01_9HYPO</name>
<organism evidence="1 2">
    <name type="scientific">Stachybotrys elegans</name>
    <dbReference type="NCBI Taxonomy" id="80388"/>
    <lineage>
        <taxon>Eukaryota</taxon>
        <taxon>Fungi</taxon>
        <taxon>Dikarya</taxon>
        <taxon>Ascomycota</taxon>
        <taxon>Pezizomycotina</taxon>
        <taxon>Sordariomycetes</taxon>
        <taxon>Hypocreomycetidae</taxon>
        <taxon>Hypocreales</taxon>
        <taxon>Stachybotryaceae</taxon>
        <taxon>Stachybotrys</taxon>
    </lineage>
</organism>